<evidence type="ECO:0000259" key="6">
    <source>
        <dbReference type="Pfam" id="PF07687"/>
    </source>
</evidence>
<keyword evidence="8" id="KW-1185">Reference proteome</keyword>
<evidence type="ECO:0000256" key="4">
    <source>
        <dbReference type="ARBA" id="ARBA00022833"/>
    </source>
</evidence>
<organism evidence="7 8">
    <name type="scientific">Dethiobacter alkaliphilus AHT 1</name>
    <dbReference type="NCBI Taxonomy" id="555088"/>
    <lineage>
        <taxon>Bacteria</taxon>
        <taxon>Bacillati</taxon>
        <taxon>Bacillota</taxon>
        <taxon>Dethiobacteria</taxon>
        <taxon>Dethiobacterales</taxon>
        <taxon>Dethiobacteraceae</taxon>
        <taxon>Dethiobacter</taxon>
    </lineage>
</organism>
<dbReference type="PANTHER" id="PTHR42994:SF2">
    <property type="entry name" value="PEPTIDASE"/>
    <property type="match status" value="1"/>
</dbReference>
<comment type="similarity">
    <text evidence="5">Belongs to the peptidase M42 family.</text>
</comment>
<dbReference type="NCBIfam" id="TIGR01883">
    <property type="entry name" value="PepT-like"/>
    <property type="match status" value="1"/>
</dbReference>
<dbReference type="Gene3D" id="3.40.630.10">
    <property type="entry name" value="Zn peptidases"/>
    <property type="match status" value="1"/>
</dbReference>
<evidence type="ECO:0000313" key="8">
    <source>
        <dbReference type="Proteomes" id="UP000006443"/>
    </source>
</evidence>
<comment type="caution">
    <text evidence="7">The sequence shown here is derived from an EMBL/GenBank/DDBJ whole genome shotgun (WGS) entry which is preliminary data.</text>
</comment>
<gene>
    <name evidence="7" type="ORF">DealDRAFT_1947</name>
</gene>
<dbReference type="Pfam" id="PF01546">
    <property type="entry name" value="Peptidase_M20"/>
    <property type="match status" value="1"/>
</dbReference>
<dbReference type="SUPFAM" id="SSF55031">
    <property type="entry name" value="Bacterial exopeptidase dimerisation domain"/>
    <property type="match status" value="1"/>
</dbReference>
<evidence type="ECO:0000313" key="7">
    <source>
        <dbReference type="EMBL" id="EEG77194.1"/>
    </source>
</evidence>
<dbReference type="InterPro" id="IPR010162">
    <property type="entry name" value="PepT-like"/>
</dbReference>
<protein>
    <submittedName>
        <fullName evidence="7">Peptidase T-like protein</fullName>
    </submittedName>
</protein>
<dbReference type="Proteomes" id="UP000006443">
    <property type="component" value="Unassembled WGS sequence"/>
</dbReference>
<evidence type="ECO:0000256" key="1">
    <source>
        <dbReference type="ARBA" id="ARBA00001947"/>
    </source>
</evidence>
<evidence type="ECO:0000256" key="2">
    <source>
        <dbReference type="ARBA" id="ARBA00022723"/>
    </source>
</evidence>
<dbReference type="Pfam" id="PF07687">
    <property type="entry name" value="M20_dimer"/>
    <property type="match status" value="1"/>
</dbReference>
<dbReference type="InterPro" id="IPR008007">
    <property type="entry name" value="Peptidase_M42"/>
</dbReference>
<sequence length="369" mass="39067">MVNRERLVQEFFEVVKINSQTKNERVMADYLKGKLTEIGLEVTEDRAGESVGGNAGNVIGVLGATADKPAIMFSAHMDRVTPGENIQPRVEGDIIKSGGDTILGADDGAGLVGIMEMLRVVKENNVAHGPIEVVFTIAEEGGLNGSRNLDVEKLQAKRGVILDCSGDAGLVINQAPTQDEIVAKIHGKAAHAGAAPEKGINAIAVAAKAISRMQVGRIDEETTANVGVIQGGSAVNIVPDYVEVKCETRSLKEEKLVKATEAMVAAFVQAGAEANARVEMDVNRLYPAYHIPEDHEFLKLIKEAGTAVGLEVKLEAVGGGSDANIFNGKGIVAVNMAVGNEEVHTVQEYQKISELVKAVEMAVKIVELA</sequence>
<keyword evidence="2" id="KW-0479">Metal-binding</keyword>
<dbReference type="InterPro" id="IPR011650">
    <property type="entry name" value="Peptidase_M20_dimer"/>
</dbReference>
<dbReference type="AlphaFoldDB" id="C0GHI8"/>
<proteinExistence type="inferred from homology"/>
<dbReference type="PIRSF" id="PIRSF001123">
    <property type="entry name" value="PepA_GA"/>
    <property type="match status" value="1"/>
</dbReference>
<dbReference type="InterPro" id="IPR002933">
    <property type="entry name" value="Peptidase_M20"/>
</dbReference>
<evidence type="ECO:0000256" key="3">
    <source>
        <dbReference type="ARBA" id="ARBA00022801"/>
    </source>
</evidence>
<dbReference type="GO" id="GO:0004177">
    <property type="term" value="F:aminopeptidase activity"/>
    <property type="evidence" value="ECO:0007669"/>
    <property type="project" value="UniProtKB-UniRule"/>
</dbReference>
<evidence type="ECO:0000256" key="5">
    <source>
        <dbReference type="PIRNR" id="PIRNR001123"/>
    </source>
</evidence>
<dbReference type="GO" id="GO:0046872">
    <property type="term" value="F:metal ion binding"/>
    <property type="evidence" value="ECO:0007669"/>
    <property type="project" value="UniProtKB-UniRule"/>
</dbReference>
<dbReference type="STRING" id="555088.DealDRAFT_1947"/>
<dbReference type="RefSeq" id="WP_008516978.1">
    <property type="nucleotide sequence ID" value="NZ_ACJM01000009.1"/>
</dbReference>
<keyword evidence="3" id="KW-0378">Hydrolase</keyword>
<dbReference type="InterPro" id="IPR036264">
    <property type="entry name" value="Bact_exopeptidase_dim_dom"/>
</dbReference>
<name>C0GHI8_DETAL</name>
<dbReference type="Gene3D" id="3.30.70.360">
    <property type="match status" value="1"/>
</dbReference>
<accession>C0GHI8</accession>
<dbReference type="SUPFAM" id="SSF53187">
    <property type="entry name" value="Zn-dependent exopeptidases"/>
    <property type="match status" value="1"/>
</dbReference>
<keyword evidence="4" id="KW-0862">Zinc</keyword>
<dbReference type="EMBL" id="ACJM01000009">
    <property type="protein sequence ID" value="EEG77194.1"/>
    <property type="molecule type" value="Genomic_DNA"/>
</dbReference>
<feature type="domain" description="Peptidase M20 dimerisation" evidence="6">
    <location>
        <begin position="184"/>
        <end position="271"/>
    </location>
</feature>
<dbReference type="OrthoDB" id="9773892at2"/>
<dbReference type="eggNOG" id="COG2195">
    <property type="taxonomic scope" value="Bacteria"/>
</dbReference>
<reference evidence="7 8" key="1">
    <citation type="submission" date="2009-02" db="EMBL/GenBank/DDBJ databases">
        <title>Sequencing of the draft genome and assembly of Dethiobacter alkaliphilus AHT 1.</title>
        <authorList>
            <consortium name="US DOE Joint Genome Institute (JGI-PGF)"/>
            <person name="Lucas S."/>
            <person name="Copeland A."/>
            <person name="Lapidus A."/>
            <person name="Glavina del Rio T."/>
            <person name="Dalin E."/>
            <person name="Tice H."/>
            <person name="Bruce D."/>
            <person name="Goodwin L."/>
            <person name="Pitluck S."/>
            <person name="Larimer F."/>
            <person name="Land M.L."/>
            <person name="Hauser L."/>
            <person name="Muyzer G."/>
        </authorList>
    </citation>
    <scope>NUCLEOTIDE SEQUENCE [LARGE SCALE GENOMIC DNA]</scope>
    <source>
        <strain evidence="7 8">AHT 1</strain>
    </source>
</reference>
<dbReference type="PANTHER" id="PTHR42994">
    <property type="entry name" value="PEPTIDASE T"/>
    <property type="match status" value="1"/>
</dbReference>
<comment type="cofactor">
    <cofactor evidence="1">
        <name>Zn(2+)</name>
        <dbReference type="ChEBI" id="CHEBI:29105"/>
    </cofactor>
</comment>